<dbReference type="Gene3D" id="3.90.1150.10">
    <property type="entry name" value="Aspartate Aminotransferase, domain 1"/>
    <property type="match status" value="1"/>
</dbReference>
<dbReference type="CDD" id="cd06848">
    <property type="entry name" value="GCS_H"/>
    <property type="match status" value="1"/>
</dbReference>
<reference evidence="8 9" key="1">
    <citation type="submission" date="2019-07" db="EMBL/GenBank/DDBJ databases">
        <title>Draft genome sequence of Haloferax volcanii SS0101, isolated from salt farm in Samut Sakhon, Thailand.</title>
        <authorList>
            <person name="Wanthongcharoen S."/>
            <person name="Yamprayoonswat W."/>
            <person name="Ruangsuj P."/>
            <person name="Thongpramul N."/>
            <person name="Jumpathong W."/>
            <person name="Sittihan S."/>
            <person name="Kanjanavas P."/>
            <person name="Yasawong M."/>
        </authorList>
    </citation>
    <scope>NUCLEOTIDE SEQUENCE [LARGE SCALE GENOMIC DNA]</scope>
    <source>
        <strain evidence="8 9">SS0101</strain>
    </source>
</reference>
<dbReference type="PROSITE" id="PS50968">
    <property type="entry name" value="BIOTINYL_LIPOYL"/>
    <property type="match status" value="1"/>
</dbReference>
<name>A0A558G8H4_HALVO</name>
<dbReference type="GO" id="GO:0009116">
    <property type="term" value="P:nucleoside metabolic process"/>
    <property type="evidence" value="ECO:0007669"/>
    <property type="project" value="InterPro"/>
</dbReference>
<dbReference type="SUPFAM" id="SSF51230">
    <property type="entry name" value="Single hybrid motif"/>
    <property type="match status" value="1"/>
</dbReference>
<proteinExistence type="inferred from homology"/>
<dbReference type="InterPro" id="IPR002930">
    <property type="entry name" value="GCV_H"/>
</dbReference>
<dbReference type="GO" id="GO:0004375">
    <property type="term" value="F:glycine dehydrogenase (decarboxylating) activity"/>
    <property type="evidence" value="ECO:0007669"/>
    <property type="project" value="InterPro"/>
</dbReference>
<dbReference type="InterPro" id="IPR015422">
    <property type="entry name" value="PyrdxlP-dep_Trfase_small"/>
</dbReference>
<dbReference type="Proteomes" id="UP000320212">
    <property type="component" value="Unassembled WGS sequence"/>
</dbReference>
<comment type="cofactor">
    <cofactor evidence="4">
        <name>(R)-lipoate</name>
        <dbReference type="ChEBI" id="CHEBI:83088"/>
    </cofactor>
    <text evidence="4">Binds 1 lipoyl cofactor covalently.</text>
</comment>
<dbReference type="InterPro" id="IPR003016">
    <property type="entry name" value="2-oxoA_DH_lipoyl-BS"/>
</dbReference>
<dbReference type="Pfam" id="PF02347">
    <property type="entry name" value="GDC-P"/>
    <property type="match status" value="1"/>
</dbReference>
<accession>A0A558G8H4</accession>
<evidence type="ECO:0000256" key="1">
    <source>
        <dbReference type="ARBA" id="ARBA00009249"/>
    </source>
</evidence>
<evidence type="ECO:0000256" key="6">
    <source>
        <dbReference type="SAM" id="MobiDB-lite"/>
    </source>
</evidence>
<dbReference type="InterPro" id="IPR023010">
    <property type="entry name" value="GcvPA"/>
</dbReference>
<dbReference type="EMBL" id="VMTR01000114">
    <property type="protein sequence ID" value="TVT94061.1"/>
    <property type="molecule type" value="Genomic_DNA"/>
</dbReference>
<keyword evidence="2 4" id="KW-0450">Lipoyl</keyword>
<dbReference type="Gene3D" id="2.40.50.100">
    <property type="match status" value="1"/>
</dbReference>
<dbReference type="HAMAP" id="MF_00272">
    <property type="entry name" value="GcvH"/>
    <property type="match status" value="1"/>
</dbReference>
<feature type="modified residue" description="N6-lipoyllysine" evidence="4 5">
    <location>
        <position position="64"/>
    </location>
</feature>
<dbReference type="InterPro" id="IPR049315">
    <property type="entry name" value="GDC-P_N"/>
</dbReference>
<dbReference type="Pfam" id="PF01597">
    <property type="entry name" value="GCV_H"/>
    <property type="match status" value="1"/>
</dbReference>
<dbReference type="InterPro" id="IPR011053">
    <property type="entry name" value="Single_hybrid_motif"/>
</dbReference>
<dbReference type="SUPFAM" id="SSF53383">
    <property type="entry name" value="PLP-dependent transferases"/>
    <property type="match status" value="1"/>
</dbReference>
<dbReference type="Gene3D" id="3.40.640.10">
    <property type="entry name" value="Type I PLP-dependent aspartate aminotransferase-like (Major domain)"/>
    <property type="match status" value="1"/>
</dbReference>
<gene>
    <name evidence="4" type="primary">gcvH</name>
    <name evidence="8" type="ORF">FQA18_13950</name>
</gene>
<comment type="subunit">
    <text evidence="4">The glycine cleavage system is composed of four proteins: P, T, L and H.</text>
</comment>
<dbReference type="PANTHER" id="PTHR42806">
    <property type="entry name" value="GLYCINE CLEAVAGE SYSTEM P-PROTEIN"/>
    <property type="match status" value="1"/>
</dbReference>
<feature type="region of interest" description="Disordered" evidence="6">
    <location>
        <begin position="107"/>
        <end position="144"/>
    </location>
</feature>
<dbReference type="NCBIfam" id="NF002270">
    <property type="entry name" value="PRK01202.1"/>
    <property type="match status" value="1"/>
</dbReference>
<evidence type="ECO:0000256" key="3">
    <source>
        <dbReference type="ARBA" id="ARBA00023002"/>
    </source>
</evidence>
<dbReference type="NCBIfam" id="TIGR00527">
    <property type="entry name" value="gcvH"/>
    <property type="match status" value="1"/>
</dbReference>
<sequence>MFEIPDDRKYLESHEWTTTEGDAVRIGISDFAQDELGDVVFVELPAEGDELAAGEEFGVVESIKAVSDLYAPISGTVTAVNEELFDAPELLNDDPYGDGWMLEVEPADESEFDASSPPRSTASRRSEMTAGNGRRAGSPYAPHTDADEEAMLNAVGVDSVEALFDIPEEIRFDGEFGVSGADERELRNAMADLFSRNEELTEFLGRGHHAHYVPALVDDLSRRSEFLTSYTQYQPEIAQGFLQVLFEYQSMLVELTGLPVANCSMYDAATALAEAALLANRLRRGASGHRVLVPEHLHEGRLGVLENYLDGAEMEIGEYPMADGAVDVEALADLVDDETAMVYAETPTVRGVIEERLTDIGDLAHDNDALFCLGSDLVALALLEEPASVGADVVVGEAGALGIGTAYGMGLGIFATREEYLRQVPGRLVGVSEDSADMRAFTLTLQTREQHIRKERATSNICTNQAWVALRTAMHMAWLGPDRLVDLATQAVTDARDLAARLDDLSGVKAPLYDRHHFREFVVRTDQPAPAITNDLAGRGFAVHALDDHHLQVCITDANADAADGLVAAFEEVI</sequence>
<evidence type="ECO:0000259" key="7">
    <source>
        <dbReference type="PROSITE" id="PS50968"/>
    </source>
</evidence>
<organism evidence="8 9">
    <name type="scientific">Haloferax volcanii</name>
    <name type="common">Halobacterium volcanii</name>
    <dbReference type="NCBI Taxonomy" id="2246"/>
    <lineage>
        <taxon>Archaea</taxon>
        <taxon>Methanobacteriati</taxon>
        <taxon>Methanobacteriota</taxon>
        <taxon>Stenosarchaea group</taxon>
        <taxon>Halobacteria</taxon>
        <taxon>Halobacteriales</taxon>
        <taxon>Haloferacaceae</taxon>
        <taxon>Haloferax</taxon>
    </lineage>
</organism>
<evidence type="ECO:0000256" key="2">
    <source>
        <dbReference type="ARBA" id="ARBA00022823"/>
    </source>
</evidence>
<feature type="domain" description="Lipoyl-binding" evidence="7">
    <location>
        <begin position="23"/>
        <end position="105"/>
    </location>
</feature>
<dbReference type="GO" id="GO:0019464">
    <property type="term" value="P:glycine decarboxylation via glycine cleavage system"/>
    <property type="evidence" value="ECO:0007669"/>
    <property type="project" value="UniProtKB-UniRule"/>
</dbReference>
<dbReference type="PANTHER" id="PTHR42806:SF1">
    <property type="entry name" value="GLYCINE DEHYDROGENASE (DECARBOXYLATING)"/>
    <property type="match status" value="1"/>
</dbReference>
<feature type="compositionally biased region" description="Low complexity" evidence="6">
    <location>
        <begin position="114"/>
        <end position="123"/>
    </location>
</feature>
<evidence type="ECO:0000313" key="8">
    <source>
        <dbReference type="EMBL" id="TVT94061.1"/>
    </source>
</evidence>
<evidence type="ECO:0000256" key="5">
    <source>
        <dbReference type="PIRSR" id="PIRSR617453-50"/>
    </source>
</evidence>
<dbReference type="PROSITE" id="PS00189">
    <property type="entry name" value="LIPOYL"/>
    <property type="match status" value="1"/>
</dbReference>
<evidence type="ECO:0000313" key="9">
    <source>
        <dbReference type="Proteomes" id="UP000320212"/>
    </source>
</evidence>
<dbReference type="InterPro" id="IPR017453">
    <property type="entry name" value="GCV_H_sub"/>
</dbReference>
<dbReference type="AlphaFoldDB" id="A0A558G8H4"/>
<dbReference type="InterPro" id="IPR015421">
    <property type="entry name" value="PyrdxlP-dep_Trfase_major"/>
</dbReference>
<dbReference type="GO" id="GO:0005960">
    <property type="term" value="C:glycine cleavage complex"/>
    <property type="evidence" value="ECO:0007669"/>
    <property type="project" value="InterPro"/>
</dbReference>
<keyword evidence="3 8" id="KW-0560">Oxidoreductase</keyword>
<comment type="caution">
    <text evidence="8">The sequence shown here is derived from an EMBL/GenBank/DDBJ whole genome shotgun (WGS) entry which is preliminary data.</text>
</comment>
<dbReference type="InterPro" id="IPR000089">
    <property type="entry name" value="Biotin_lipoyl"/>
</dbReference>
<comment type="function">
    <text evidence="4">The glycine cleavage system catalyzes the degradation of glycine. The H protein shuttles the methylamine group of glycine from the P protein to the T protein.</text>
</comment>
<comment type="similarity">
    <text evidence="1 4">Belongs to the GcvH family.</text>
</comment>
<evidence type="ECO:0000256" key="4">
    <source>
        <dbReference type="HAMAP-Rule" id="MF_00272"/>
    </source>
</evidence>
<dbReference type="NCBIfam" id="NF001696">
    <property type="entry name" value="PRK00451.1"/>
    <property type="match status" value="1"/>
</dbReference>
<dbReference type="InterPro" id="IPR015424">
    <property type="entry name" value="PyrdxlP-dep_Trfase"/>
</dbReference>
<protein>
    <recommendedName>
        <fullName evidence="4">Probable glycine cleavage system H protein</fullName>
    </recommendedName>
</protein>
<dbReference type="InterPro" id="IPR033753">
    <property type="entry name" value="GCV_H/Fam206"/>
</dbReference>